<dbReference type="PROSITE" id="PS50249">
    <property type="entry name" value="MPN"/>
    <property type="match status" value="1"/>
</dbReference>
<dbReference type="SMART" id="SM00232">
    <property type="entry name" value="JAB_MPN"/>
    <property type="match status" value="1"/>
</dbReference>
<dbReference type="InterPro" id="IPR037518">
    <property type="entry name" value="MPN"/>
</dbReference>
<dbReference type="EMBL" id="BMHQ01000002">
    <property type="protein sequence ID" value="GGE07605.1"/>
    <property type="molecule type" value="Genomic_DNA"/>
</dbReference>
<keyword evidence="8" id="KW-1185">Reference proteome</keyword>
<evidence type="ECO:0000259" key="6">
    <source>
        <dbReference type="PROSITE" id="PS50249"/>
    </source>
</evidence>
<keyword evidence="5" id="KW-0482">Metalloprotease</keyword>
<dbReference type="InterPro" id="IPR051929">
    <property type="entry name" value="VirAsm_ModProt"/>
</dbReference>
<evidence type="ECO:0000313" key="7">
    <source>
        <dbReference type="EMBL" id="GGE07605.1"/>
    </source>
</evidence>
<dbReference type="PANTHER" id="PTHR34858">
    <property type="entry name" value="CYSO-CYSTEINE PEPTIDASE"/>
    <property type="match status" value="1"/>
</dbReference>
<keyword evidence="3" id="KW-0378">Hydrolase</keyword>
<name>A0A8J2Y8Q6_9BACL</name>
<organism evidence="7 8">
    <name type="scientific">Marinithermofilum abyssi</name>
    <dbReference type="NCBI Taxonomy" id="1571185"/>
    <lineage>
        <taxon>Bacteria</taxon>
        <taxon>Bacillati</taxon>
        <taxon>Bacillota</taxon>
        <taxon>Bacilli</taxon>
        <taxon>Bacillales</taxon>
        <taxon>Thermoactinomycetaceae</taxon>
        <taxon>Marinithermofilum</taxon>
    </lineage>
</organism>
<evidence type="ECO:0000256" key="2">
    <source>
        <dbReference type="ARBA" id="ARBA00022723"/>
    </source>
</evidence>
<dbReference type="SUPFAM" id="SSF102712">
    <property type="entry name" value="JAB1/MPN domain"/>
    <property type="match status" value="1"/>
</dbReference>
<dbReference type="AlphaFoldDB" id="A0A8J2Y8Q6"/>
<evidence type="ECO:0000256" key="5">
    <source>
        <dbReference type="ARBA" id="ARBA00023049"/>
    </source>
</evidence>
<dbReference type="GO" id="GO:0006508">
    <property type="term" value="P:proteolysis"/>
    <property type="evidence" value="ECO:0007669"/>
    <property type="project" value="UniProtKB-KW"/>
</dbReference>
<feature type="domain" description="MPN" evidence="6">
    <location>
        <begin position="6"/>
        <end position="138"/>
    </location>
</feature>
<dbReference type="PANTHER" id="PTHR34858:SF1">
    <property type="entry name" value="CYSO-CYSTEINE PEPTIDASE"/>
    <property type="match status" value="1"/>
</dbReference>
<dbReference type="GO" id="GO:0008235">
    <property type="term" value="F:metalloexopeptidase activity"/>
    <property type="evidence" value="ECO:0007669"/>
    <property type="project" value="TreeGrafter"/>
</dbReference>
<dbReference type="InterPro" id="IPR028090">
    <property type="entry name" value="JAB_dom_prok"/>
</dbReference>
<protein>
    <recommendedName>
        <fullName evidence="6">MPN domain-containing protein</fullName>
    </recommendedName>
</protein>
<dbReference type="Pfam" id="PF14464">
    <property type="entry name" value="Prok-JAB"/>
    <property type="match status" value="1"/>
</dbReference>
<dbReference type="RefSeq" id="WP_188646437.1">
    <property type="nucleotide sequence ID" value="NZ_BMHQ01000002.1"/>
</dbReference>
<dbReference type="GO" id="GO:0008270">
    <property type="term" value="F:zinc ion binding"/>
    <property type="evidence" value="ECO:0007669"/>
    <property type="project" value="TreeGrafter"/>
</dbReference>
<dbReference type="Gene3D" id="3.40.140.10">
    <property type="entry name" value="Cytidine Deaminase, domain 2"/>
    <property type="match status" value="1"/>
</dbReference>
<dbReference type="InterPro" id="IPR000555">
    <property type="entry name" value="JAMM/MPN+_dom"/>
</dbReference>
<evidence type="ECO:0000256" key="1">
    <source>
        <dbReference type="ARBA" id="ARBA00022670"/>
    </source>
</evidence>
<dbReference type="Proteomes" id="UP000625210">
    <property type="component" value="Unassembled WGS sequence"/>
</dbReference>
<keyword evidence="4" id="KW-0862">Zinc</keyword>
<sequence>MTPPHISIHSRVISEIEHHCRKQLPREGCGILAGQDCEITHFFPIPNQDQNPRSFSFDPQVFVHTLRRMRELHLSWLGILHSHPRTAPYPSRRDIHQWQYPNLTSWILSLHGNRPALSAFWIQNGRVIPVLYQVIADRTKNQRS</sequence>
<accession>A0A8J2Y8Q6</accession>
<reference evidence="7" key="2">
    <citation type="submission" date="2020-09" db="EMBL/GenBank/DDBJ databases">
        <authorList>
            <person name="Sun Q."/>
            <person name="Zhou Y."/>
        </authorList>
    </citation>
    <scope>NUCLEOTIDE SEQUENCE</scope>
    <source>
        <strain evidence="7">CGMCC 1.15179</strain>
    </source>
</reference>
<evidence type="ECO:0000256" key="4">
    <source>
        <dbReference type="ARBA" id="ARBA00022833"/>
    </source>
</evidence>
<reference evidence="7" key="1">
    <citation type="journal article" date="2014" name="Int. J. Syst. Evol. Microbiol.">
        <title>Complete genome sequence of Corynebacterium casei LMG S-19264T (=DSM 44701T), isolated from a smear-ripened cheese.</title>
        <authorList>
            <consortium name="US DOE Joint Genome Institute (JGI-PGF)"/>
            <person name="Walter F."/>
            <person name="Albersmeier A."/>
            <person name="Kalinowski J."/>
            <person name="Ruckert C."/>
        </authorList>
    </citation>
    <scope>NUCLEOTIDE SEQUENCE</scope>
    <source>
        <strain evidence="7">CGMCC 1.15179</strain>
    </source>
</reference>
<proteinExistence type="predicted"/>
<gene>
    <name evidence="7" type="ORF">GCM10011571_06060</name>
</gene>
<keyword evidence="2" id="KW-0479">Metal-binding</keyword>
<evidence type="ECO:0000256" key="3">
    <source>
        <dbReference type="ARBA" id="ARBA00022801"/>
    </source>
</evidence>
<comment type="caution">
    <text evidence="7">The sequence shown here is derived from an EMBL/GenBank/DDBJ whole genome shotgun (WGS) entry which is preliminary data.</text>
</comment>
<dbReference type="CDD" id="cd08070">
    <property type="entry name" value="MPN_like"/>
    <property type="match status" value="1"/>
</dbReference>
<evidence type="ECO:0000313" key="8">
    <source>
        <dbReference type="Proteomes" id="UP000625210"/>
    </source>
</evidence>
<keyword evidence="1" id="KW-0645">Protease</keyword>